<dbReference type="Gene3D" id="2.170.130.30">
    <property type="match status" value="1"/>
</dbReference>
<dbReference type="Proteomes" id="UP001152320">
    <property type="component" value="Chromosome 4"/>
</dbReference>
<gene>
    <name evidence="1" type="ORF">HOLleu_10494</name>
</gene>
<evidence type="ECO:0000313" key="1">
    <source>
        <dbReference type="EMBL" id="KAJ8043418.1"/>
    </source>
</evidence>
<accession>A0A9Q1CET7</accession>
<comment type="caution">
    <text evidence="1">The sequence shown here is derived from an EMBL/GenBank/DDBJ whole genome shotgun (WGS) entry which is preliminary data.</text>
</comment>
<dbReference type="OrthoDB" id="6343110at2759"/>
<evidence type="ECO:0000313" key="2">
    <source>
        <dbReference type="Proteomes" id="UP001152320"/>
    </source>
</evidence>
<reference evidence="1" key="1">
    <citation type="submission" date="2021-10" db="EMBL/GenBank/DDBJ databases">
        <title>Tropical sea cucumber genome reveals ecological adaptation and Cuvierian tubules defense mechanism.</title>
        <authorList>
            <person name="Chen T."/>
        </authorList>
    </citation>
    <scope>NUCLEOTIDE SEQUENCE</scope>
    <source>
        <strain evidence="1">Nanhai2018</strain>
        <tissue evidence="1">Muscle</tissue>
    </source>
</reference>
<organism evidence="1 2">
    <name type="scientific">Holothuria leucospilota</name>
    <name type="common">Black long sea cucumber</name>
    <name type="synonym">Mertensiothuria leucospilota</name>
    <dbReference type="NCBI Taxonomy" id="206669"/>
    <lineage>
        <taxon>Eukaryota</taxon>
        <taxon>Metazoa</taxon>
        <taxon>Echinodermata</taxon>
        <taxon>Eleutherozoa</taxon>
        <taxon>Echinozoa</taxon>
        <taxon>Holothuroidea</taxon>
        <taxon>Aspidochirotacea</taxon>
        <taxon>Aspidochirotida</taxon>
        <taxon>Holothuriidae</taxon>
        <taxon>Holothuria</taxon>
    </lineage>
</organism>
<dbReference type="AlphaFoldDB" id="A0A9Q1CET7"/>
<protein>
    <submittedName>
        <fullName evidence="1">Uncharacterized protein</fullName>
    </submittedName>
</protein>
<dbReference type="EMBL" id="JAIZAY010000004">
    <property type="protein sequence ID" value="KAJ8043418.1"/>
    <property type="molecule type" value="Genomic_DNA"/>
</dbReference>
<proteinExistence type="predicted"/>
<sequence>MSDFQFILKVQNKVQHSPDLTYENVNGKANQSLYTSLVNFASEPESGFTFTCKVGQHQIHSINGVANDTANNTYWNLYQGKSNDLENPGNDVLS</sequence>
<keyword evidence="2" id="KW-1185">Reference proteome</keyword>
<name>A0A9Q1CET7_HOLLE</name>